<reference evidence="2" key="1">
    <citation type="submission" date="2016-10" db="EMBL/GenBank/DDBJ databases">
        <authorList>
            <person name="Varghese N."/>
            <person name="Submissions S."/>
        </authorList>
    </citation>
    <scope>NUCLEOTIDE SEQUENCE [LARGE SCALE GENOMIC DNA]</scope>
    <source>
        <strain evidence="2">DSM 1565</strain>
    </source>
</reference>
<evidence type="ECO:0000313" key="1">
    <source>
        <dbReference type="EMBL" id="SFV34663.1"/>
    </source>
</evidence>
<evidence type="ECO:0000313" key="2">
    <source>
        <dbReference type="Proteomes" id="UP000199423"/>
    </source>
</evidence>
<keyword evidence="2" id="KW-1185">Reference proteome</keyword>
<accession>A0A1I7NJ36</accession>
<dbReference type="RefSeq" id="WP_092867880.1">
    <property type="nucleotide sequence ID" value="NZ_FPCH01000002.1"/>
</dbReference>
<protein>
    <submittedName>
        <fullName evidence="1">Glycosyl transferase family 2</fullName>
    </submittedName>
</protein>
<dbReference type="Proteomes" id="UP000199423">
    <property type="component" value="Unassembled WGS sequence"/>
</dbReference>
<dbReference type="AlphaFoldDB" id="A0A1I7NJ36"/>
<organism evidence="1 2">
    <name type="scientific">Hyphomicrobium facile</name>
    <dbReference type="NCBI Taxonomy" id="51670"/>
    <lineage>
        <taxon>Bacteria</taxon>
        <taxon>Pseudomonadati</taxon>
        <taxon>Pseudomonadota</taxon>
        <taxon>Alphaproteobacteria</taxon>
        <taxon>Hyphomicrobiales</taxon>
        <taxon>Hyphomicrobiaceae</taxon>
        <taxon>Hyphomicrobium</taxon>
    </lineage>
</organism>
<proteinExistence type="predicted"/>
<keyword evidence="1" id="KW-0808">Transferase</keyword>
<dbReference type="GO" id="GO:0016740">
    <property type="term" value="F:transferase activity"/>
    <property type="evidence" value="ECO:0007669"/>
    <property type="project" value="UniProtKB-KW"/>
</dbReference>
<gene>
    <name evidence="1" type="ORF">SAMN04488557_2393</name>
</gene>
<dbReference type="OrthoDB" id="2570098at2"/>
<sequence length="258" mass="29382">MAKRVVVSHFFNEAYLLPWWLRHHREIFDHGVLIDYHSTDDSVAICRELVPHWEVVSSENATFAALLCDFEVMKHEQRFPDAWKLALNTTEFFVAPGLAKMERVVAQHDLTGVCLPGAVMVDTDPHNPPDPLRPLVEQKATGIWEDEIDFAALAIPGLTFPTRSRLYHRYAIGAYTPGRHNSHLPRQCNGSRELGSIRWYGFSPWSNAFKARKLQISDRRDSFDVKNGFGAQHQADIAELDGRWSKLRPLSGILRNAA</sequence>
<dbReference type="STRING" id="51670.SAMN04488557_2393"/>
<dbReference type="EMBL" id="FPCH01000002">
    <property type="protein sequence ID" value="SFV34663.1"/>
    <property type="molecule type" value="Genomic_DNA"/>
</dbReference>
<name>A0A1I7NJ36_9HYPH</name>
<dbReference type="Pfam" id="PF13704">
    <property type="entry name" value="Glyco_tranf_2_4"/>
    <property type="match status" value="1"/>
</dbReference>